<gene>
    <name evidence="1" type="ORF">MANES_17G011400</name>
</gene>
<evidence type="ECO:0000313" key="1">
    <source>
        <dbReference type="EMBL" id="OAY24384.1"/>
    </source>
</evidence>
<accession>A0A2C9U4P7</accession>
<name>A0A2C9U4P7_MANES</name>
<organism evidence="1">
    <name type="scientific">Manihot esculenta</name>
    <name type="common">Cassava</name>
    <name type="synonym">Jatropha manihot</name>
    <dbReference type="NCBI Taxonomy" id="3983"/>
    <lineage>
        <taxon>Eukaryota</taxon>
        <taxon>Viridiplantae</taxon>
        <taxon>Streptophyta</taxon>
        <taxon>Embryophyta</taxon>
        <taxon>Tracheophyta</taxon>
        <taxon>Spermatophyta</taxon>
        <taxon>Magnoliopsida</taxon>
        <taxon>eudicotyledons</taxon>
        <taxon>Gunneridae</taxon>
        <taxon>Pentapetalae</taxon>
        <taxon>rosids</taxon>
        <taxon>fabids</taxon>
        <taxon>Malpighiales</taxon>
        <taxon>Euphorbiaceae</taxon>
        <taxon>Crotonoideae</taxon>
        <taxon>Manihoteae</taxon>
        <taxon>Manihot</taxon>
    </lineage>
</organism>
<proteinExistence type="predicted"/>
<protein>
    <submittedName>
        <fullName evidence="1">Uncharacterized protein</fullName>
    </submittedName>
</protein>
<reference evidence="1" key="1">
    <citation type="submission" date="2016-02" db="EMBL/GenBank/DDBJ databases">
        <title>WGS assembly of Manihot esculenta.</title>
        <authorList>
            <person name="Bredeson J.V."/>
            <person name="Prochnik S.E."/>
            <person name="Lyons J.B."/>
            <person name="Schmutz J."/>
            <person name="Grimwood J."/>
            <person name="Vrebalov J."/>
            <person name="Bart R.S."/>
            <person name="Amuge T."/>
            <person name="Ferguson M.E."/>
            <person name="Green R."/>
            <person name="Putnam N."/>
            <person name="Stites J."/>
            <person name="Rounsley S."/>
            <person name="Rokhsar D.S."/>
        </authorList>
    </citation>
    <scope>NUCLEOTIDE SEQUENCE [LARGE SCALE GENOMIC DNA]</scope>
    <source>
        <tissue evidence="1">Leaf</tissue>
    </source>
</reference>
<dbReference type="EMBL" id="CM004403">
    <property type="protein sequence ID" value="OAY24384.1"/>
    <property type="molecule type" value="Genomic_DNA"/>
</dbReference>
<sequence>MKQRGGSHLLSDSEYQDKSWFLPTNNASKRGNQTDQMLERIPIPTYQDPQLLETRRHCKNQYNFLKLEKYKLINGSLFYLFISYF</sequence>
<dbReference type="AlphaFoldDB" id="A0A2C9U4P7"/>